<evidence type="ECO:0000313" key="3">
    <source>
        <dbReference type="Proteomes" id="UP001500483"/>
    </source>
</evidence>
<dbReference type="Proteomes" id="UP001500483">
    <property type="component" value="Unassembled WGS sequence"/>
</dbReference>
<dbReference type="EMBL" id="BAAAYK010000014">
    <property type="protein sequence ID" value="GAA3353348.1"/>
    <property type="molecule type" value="Genomic_DNA"/>
</dbReference>
<reference evidence="3" key="1">
    <citation type="journal article" date="2019" name="Int. J. Syst. Evol. Microbiol.">
        <title>The Global Catalogue of Microorganisms (GCM) 10K type strain sequencing project: providing services to taxonomists for standard genome sequencing and annotation.</title>
        <authorList>
            <consortium name="The Broad Institute Genomics Platform"/>
            <consortium name="The Broad Institute Genome Sequencing Center for Infectious Disease"/>
            <person name="Wu L."/>
            <person name="Ma J."/>
        </authorList>
    </citation>
    <scope>NUCLEOTIDE SEQUENCE [LARGE SCALE GENOMIC DNA]</scope>
    <source>
        <strain evidence="3">JCM 9687</strain>
    </source>
</reference>
<dbReference type="PROSITE" id="PS50943">
    <property type="entry name" value="HTH_CROC1"/>
    <property type="match status" value="1"/>
</dbReference>
<evidence type="ECO:0000259" key="1">
    <source>
        <dbReference type="PROSITE" id="PS50943"/>
    </source>
</evidence>
<dbReference type="Pfam" id="PF19054">
    <property type="entry name" value="DUF5753"/>
    <property type="match status" value="1"/>
</dbReference>
<dbReference type="InterPro" id="IPR010982">
    <property type="entry name" value="Lambda_DNA-bd_dom_sf"/>
</dbReference>
<gene>
    <name evidence="2" type="ORF">GCM10020366_06330</name>
</gene>
<dbReference type="Pfam" id="PF13560">
    <property type="entry name" value="HTH_31"/>
    <property type="match status" value="1"/>
</dbReference>
<accession>A0ABP6RJG5</accession>
<evidence type="ECO:0000313" key="2">
    <source>
        <dbReference type="EMBL" id="GAA3353348.1"/>
    </source>
</evidence>
<organism evidence="2 3">
    <name type="scientific">Saccharopolyspora gregorii</name>
    <dbReference type="NCBI Taxonomy" id="33914"/>
    <lineage>
        <taxon>Bacteria</taxon>
        <taxon>Bacillati</taxon>
        <taxon>Actinomycetota</taxon>
        <taxon>Actinomycetes</taxon>
        <taxon>Pseudonocardiales</taxon>
        <taxon>Pseudonocardiaceae</taxon>
        <taxon>Saccharopolyspora</taxon>
    </lineage>
</organism>
<protein>
    <recommendedName>
        <fullName evidence="1">HTH cro/C1-type domain-containing protein</fullName>
    </recommendedName>
</protein>
<proteinExistence type="predicted"/>
<name>A0ABP6RJG5_9PSEU</name>
<keyword evidence="3" id="KW-1185">Reference proteome</keyword>
<dbReference type="RefSeq" id="WP_344924069.1">
    <property type="nucleotide sequence ID" value="NZ_BAAAYK010000014.1"/>
</dbReference>
<sequence length="213" mass="23208">MRQSEALRQLGLGVRLRTLRENRGMTTRSVAAALGVSRSSISRTERGTRAPDREEVSALCALFGVVGDDKQELLDRVGESNETSAWLALGDGMSEQLASLLVLEREAAKITCVELALIPGLAQAPDYTRCLMASAGLQPREVERRVASRLGRQAVLSRPRPPHVRFVIDESALSRTLGSETALRLQLEHLISIGRRPNVEIRVIPLSAPAHGC</sequence>
<dbReference type="SUPFAM" id="SSF47413">
    <property type="entry name" value="lambda repressor-like DNA-binding domains"/>
    <property type="match status" value="1"/>
</dbReference>
<dbReference type="Gene3D" id="1.10.260.40">
    <property type="entry name" value="lambda repressor-like DNA-binding domains"/>
    <property type="match status" value="1"/>
</dbReference>
<feature type="domain" description="HTH cro/C1-type" evidence="1">
    <location>
        <begin position="16"/>
        <end position="73"/>
    </location>
</feature>
<dbReference type="CDD" id="cd00093">
    <property type="entry name" value="HTH_XRE"/>
    <property type="match status" value="1"/>
</dbReference>
<comment type="caution">
    <text evidence="2">The sequence shown here is derived from an EMBL/GenBank/DDBJ whole genome shotgun (WGS) entry which is preliminary data.</text>
</comment>
<dbReference type="InterPro" id="IPR001387">
    <property type="entry name" value="Cro/C1-type_HTH"/>
</dbReference>
<dbReference type="InterPro" id="IPR043917">
    <property type="entry name" value="DUF5753"/>
</dbReference>
<dbReference type="SMART" id="SM00530">
    <property type="entry name" value="HTH_XRE"/>
    <property type="match status" value="1"/>
</dbReference>